<evidence type="ECO:0000313" key="2">
    <source>
        <dbReference type="EMBL" id="PKW13842.1"/>
    </source>
</evidence>
<accession>A0A2N3XT75</accession>
<dbReference type="Pfam" id="PF17765">
    <property type="entry name" value="MLTR_LBD"/>
    <property type="match status" value="1"/>
</dbReference>
<dbReference type="EMBL" id="PJNB01000001">
    <property type="protein sequence ID" value="PKW13842.1"/>
    <property type="molecule type" value="Genomic_DNA"/>
</dbReference>
<keyword evidence="3" id="KW-1185">Reference proteome</keyword>
<name>A0A2N3XT75_SACSN</name>
<dbReference type="Pfam" id="PF13560">
    <property type="entry name" value="HTH_31"/>
    <property type="match status" value="1"/>
</dbReference>
<dbReference type="RefSeq" id="WP_010308050.1">
    <property type="nucleotide sequence ID" value="NZ_CP061007.1"/>
</dbReference>
<dbReference type="InterPro" id="IPR010982">
    <property type="entry name" value="Lambda_DNA-bd_dom_sf"/>
</dbReference>
<dbReference type="InterPro" id="IPR041413">
    <property type="entry name" value="MLTR_LBD"/>
</dbReference>
<dbReference type="PANTHER" id="PTHR35010">
    <property type="entry name" value="BLL4672 PROTEIN-RELATED"/>
    <property type="match status" value="1"/>
</dbReference>
<reference evidence="2" key="1">
    <citation type="submission" date="2017-12" db="EMBL/GenBank/DDBJ databases">
        <title>Sequencing the genomes of 1000 Actinobacteria strains.</title>
        <authorList>
            <person name="Klenk H.-P."/>
        </authorList>
    </citation>
    <scope>NUCLEOTIDE SEQUENCE [LARGE SCALE GENOMIC DNA]</scope>
    <source>
        <strain evidence="2">DSM 44228</strain>
    </source>
</reference>
<protein>
    <submittedName>
        <fullName evidence="2">Transcriptional regulator with XRE-family HTH domain</fullName>
    </submittedName>
</protein>
<dbReference type="STRING" id="994479.GCA_000194155_04119"/>
<organism evidence="2 3">
    <name type="scientific">Saccharopolyspora spinosa</name>
    <dbReference type="NCBI Taxonomy" id="60894"/>
    <lineage>
        <taxon>Bacteria</taxon>
        <taxon>Bacillati</taxon>
        <taxon>Actinomycetota</taxon>
        <taxon>Actinomycetes</taxon>
        <taxon>Pseudonocardiales</taxon>
        <taxon>Pseudonocardiaceae</taxon>
        <taxon>Saccharopolyspora</taxon>
    </lineage>
</organism>
<dbReference type="SMART" id="SM00530">
    <property type="entry name" value="HTH_XRE"/>
    <property type="match status" value="1"/>
</dbReference>
<proteinExistence type="predicted"/>
<gene>
    <name evidence="2" type="ORF">A8926_1408</name>
</gene>
<dbReference type="CDD" id="cd00093">
    <property type="entry name" value="HTH_XRE"/>
    <property type="match status" value="1"/>
</dbReference>
<feature type="domain" description="HTH cro/C1-type" evidence="1">
    <location>
        <begin position="34"/>
        <end position="81"/>
    </location>
</feature>
<dbReference type="Gene3D" id="1.10.260.40">
    <property type="entry name" value="lambda repressor-like DNA-binding domains"/>
    <property type="match status" value="1"/>
</dbReference>
<comment type="caution">
    <text evidence="2">The sequence shown here is derived from an EMBL/GenBank/DDBJ whole genome shotgun (WGS) entry which is preliminary data.</text>
</comment>
<dbReference type="Gene3D" id="3.30.450.180">
    <property type="match status" value="1"/>
</dbReference>
<dbReference type="GO" id="GO:0003677">
    <property type="term" value="F:DNA binding"/>
    <property type="evidence" value="ECO:0007669"/>
    <property type="project" value="InterPro"/>
</dbReference>
<dbReference type="PROSITE" id="PS50943">
    <property type="entry name" value="HTH_CROC1"/>
    <property type="match status" value="1"/>
</dbReference>
<dbReference type="OrthoDB" id="4790304at2"/>
<dbReference type="SUPFAM" id="SSF47413">
    <property type="entry name" value="lambda repressor-like DNA-binding domains"/>
    <property type="match status" value="1"/>
</dbReference>
<sequence>MRDNEFGAFLRARREAITPAEVGLPTGPRRRTPGLRRAELAMLAGISVEYLTRLEQGRDRHPSSEVLGALVDALRLSSEQRAQLWLILGTNKPSALCPRVAEPPVQTVREGVQAILQRLEPSPALVVNRIGDVLASTDGYQRLAGPVGVLDAEQPNLLRFVFTDDRARTAHPEWARIADAQVNFLKLGFHCDDPHSAGLVEELSAAAGAPFTSRFEAQQVVPERTGVERWVHPEVGELRLGFEVLEVSGTDDQRLIVYLPADDSTAAALDRLDGRHPGGLRAVSG</sequence>
<dbReference type="InterPro" id="IPR001387">
    <property type="entry name" value="Cro/C1-type_HTH"/>
</dbReference>
<dbReference type="Proteomes" id="UP000233786">
    <property type="component" value="Unassembled WGS sequence"/>
</dbReference>
<dbReference type="AlphaFoldDB" id="A0A2N3XT75"/>
<evidence type="ECO:0000313" key="3">
    <source>
        <dbReference type="Proteomes" id="UP000233786"/>
    </source>
</evidence>
<evidence type="ECO:0000259" key="1">
    <source>
        <dbReference type="PROSITE" id="PS50943"/>
    </source>
</evidence>